<gene>
    <name evidence="1" type="primary">pol_32</name>
    <name evidence="1" type="ORF">E2C01_050683</name>
</gene>
<organism evidence="1 2">
    <name type="scientific">Portunus trituberculatus</name>
    <name type="common">Swimming crab</name>
    <name type="synonym">Neptunus trituberculatus</name>
    <dbReference type="NCBI Taxonomy" id="210409"/>
    <lineage>
        <taxon>Eukaryota</taxon>
        <taxon>Metazoa</taxon>
        <taxon>Ecdysozoa</taxon>
        <taxon>Arthropoda</taxon>
        <taxon>Crustacea</taxon>
        <taxon>Multicrustacea</taxon>
        <taxon>Malacostraca</taxon>
        <taxon>Eumalacostraca</taxon>
        <taxon>Eucarida</taxon>
        <taxon>Decapoda</taxon>
        <taxon>Pleocyemata</taxon>
        <taxon>Brachyura</taxon>
        <taxon>Eubrachyura</taxon>
        <taxon>Portunoidea</taxon>
        <taxon>Portunidae</taxon>
        <taxon>Portuninae</taxon>
        <taxon>Portunus</taxon>
    </lineage>
</organism>
<evidence type="ECO:0000313" key="2">
    <source>
        <dbReference type="Proteomes" id="UP000324222"/>
    </source>
</evidence>
<evidence type="ECO:0000313" key="1">
    <source>
        <dbReference type="EMBL" id="MPC56718.1"/>
    </source>
</evidence>
<keyword evidence="1" id="KW-0808">Transferase</keyword>
<comment type="caution">
    <text evidence="1">The sequence shown here is derived from an EMBL/GenBank/DDBJ whole genome shotgun (WGS) entry which is preliminary data.</text>
</comment>
<proteinExistence type="predicted"/>
<dbReference type="Proteomes" id="UP000324222">
    <property type="component" value="Unassembled WGS sequence"/>
</dbReference>
<name>A0A5B7GI68_PORTR</name>
<dbReference type="PANTHER" id="PTHR19446">
    <property type="entry name" value="REVERSE TRANSCRIPTASES"/>
    <property type="match status" value="1"/>
</dbReference>
<dbReference type="OrthoDB" id="6381015at2759"/>
<accession>A0A5B7GI68</accession>
<keyword evidence="1" id="KW-0695">RNA-directed DNA polymerase</keyword>
<dbReference type="AlphaFoldDB" id="A0A5B7GI68"/>
<sequence>MALTQVARVQTLHLLVKNGIRIEQDSILVELRGNVKQCRPTFNVRSVKFQAYSRNTSLCVTLQHYLARTEELRQGFSQEDDELFLSYVRPHKSVTKDTIARWVKAMLQRSGVDTTKFTTGSVRSAAVSKVKAMKIVHLQAPLTFPLTSNNVLLTTDAQNAVCLATHIHTTFSSPDPVPTPVLPSSSHSSHDISTAITPQELTSTLHSLSIWKATGPDDVLNKFLRCLPDALLQLLLDILNNSWLSGTFPSVWRLAIIFPFPKPGKNLMIASSYRPISLPSNISKVFEHVIQNRLTWWLERKHLLPPNVFSFQPQRGILDALLLLEYHIQEGFSHKKLTLVAFLELNPFVPDVQKARLYDIRVVVPRA</sequence>
<reference evidence="1 2" key="1">
    <citation type="submission" date="2019-05" db="EMBL/GenBank/DDBJ databases">
        <title>Another draft genome of Portunus trituberculatus and its Hox gene families provides insights of decapod evolution.</title>
        <authorList>
            <person name="Jeong J.-H."/>
            <person name="Song I."/>
            <person name="Kim S."/>
            <person name="Choi T."/>
            <person name="Kim D."/>
            <person name="Ryu S."/>
            <person name="Kim W."/>
        </authorList>
    </citation>
    <scope>NUCLEOTIDE SEQUENCE [LARGE SCALE GENOMIC DNA]</scope>
    <source>
        <tissue evidence="1">Muscle</tissue>
    </source>
</reference>
<dbReference type="GO" id="GO:0003964">
    <property type="term" value="F:RNA-directed DNA polymerase activity"/>
    <property type="evidence" value="ECO:0007669"/>
    <property type="project" value="UniProtKB-KW"/>
</dbReference>
<keyword evidence="2" id="KW-1185">Reference proteome</keyword>
<keyword evidence="1" id="KW-0548">Nucleotidyltransferase</keyword>
<protein>
    <submittedName>
        <fullName evidence="1">RNA-directed DNA polymerase from mobile element jockey</fullName>
    </submittedName>
</protein>
<dbReference type="EMBL" id="VSRR010014192">
    <property type="protein sequence ID" value="MPC56718.1"/>
    <property type="molecule type" value="Genomic_DNA"/>
</dbReference>